<evidence type="ECO:0000313" key="2">
    <source>
        <dbReference type="Proteomes" id="UP000184278"/>
    </source>
</evidence>
<keyword evidence="2" id="KW-1185">Reference proteome</keyword>
<dbReference type="OrthoDB" id="9760067at2"/>
<gene>
    <name evidence="1" type="ORF">SAMN02745229_04112</name>
</gene>
<proteinExistence type="predicted"/>
<dbReference type="EMBL" id="FQXK01000068">
    <property type="protein sequence ID" value="SHJ11036.1"/>
    <property type="molecule type" value="Genomic_DNA"/>
</dbReference>
<evidence type="ECO:0000313" key="1">
    <source>
        <dbReference type="EMBL" id="SHJ11036.1"/>
    </source>
</evidence>
<organism evidence="1 2">
    <name type="scientific">Butyrivibrio fibrisolvens DSM 3071</name>
    <dbReference type="NCBI Taxonomy" id="1121131"/>
    <lineage>
        <taxon>Bacteria</taxon>
        <taxon>Bacillati</taxon>
        <taxon>Bacillota</taxon>
        <taxon>Clostridia</taxon>
        <taxon>Lachnospirales</taxon>
        <taxon>Lachnospiraceae</taxon>
        <taxon>Butyrivibrio</taxon>
    </lineage>
</organism>
<feature type="non-terminal residue" evidence="1">
    <location>
        <position position="1"/>
    </location>
</feature>
<accession>A0A1M6GMD6</accession>
<dbReference type="AlphaFoldDB" id="A0A1M6GMD6"/>
<protein>
    <submittedName>
        <fullName evidence="1">IS66 C-terminal element</fullName>
    </submittedName>
</protein>
<reference evidence="2" key="1">
    <citation type="submission" date="2016-11" db="EMBL/GenBank/DDBJ databases">
        <authorList>
            <person name="Varghese N."/>
            <person name="Submissions S."/>
        </authorList>
    </citation>
    <scope>NUCLEOTIDE SEQUENCE [LARGE SCALE GENOMIC DNA]</scope>
    <source>
        <strain evidence="2">DSM 3071</strain>
    </source>
</reference>
<name>A0A1M6GMD6_BUTFI</name>
<sequence>KANGVDVYLYLKLLLTKCPTSDLSDEELEKLSPWNPECKEALDKLYIQQQNAIFDSM</sequence>
<dbReference type="Proteomes" id="UP000184278">
    <property type="component" value="Unassembled WGS sequence"/>
</dbReference>